<dbReference type="Gene3D" id="1.20.1250.20">
    <property type="entry name" value="MFS general substrate transporter like domains"/>
    <property type="match status" value="2"/>
</dbReference>
<dbReference type="InterPro" id="IPR011701">
    <property type="entry name" value="MFS"/>
</dbReference>
<gene>
    <name evidence="10" type="ORF">M989_02387</name>
</gene>
<keyword evidence="4 8" id="KW-1133">Transmembrane helix</keyword>
<comment type="caution">
    <text evidence="10">The sequence shown here is derived from an EMBL/GenBank/DDBJ whole genome shotgun (WGS) entry which is preliminary data.</text>
</comment>
<feature type="transmembrane region" description="Helical" evidence="8">
    <location>
        <begin position="80"/>
        <end position="100"/>
    </location>
</feature>
<dbReference type="PANTHER" id="PTHR11662">
    <property type="entry name" value="SOLUTE CARRIER FAMILY 17"/>
    <property type="match status" value="1"/>
</dbReference>
<dbReference type="Pfam" id="PF07690">
    <property type="entry name" value="MFS_1"/>
    <property type="match status" value="1"/>
</dbReference>
<accession>A0A1B7JX08</accession>
<organism evidence="10 11">
    <name type="scientific">Kluyvera georgiana ATCC 51603</name>
    <dbReference type="NCBI Taxonomy" id="1354264"/>
    <lineage>
        <taxon>Bacteria</taxon>
        <taxon>Pseudomonadati</taxon>
        <taxon>Pseudomonadota</taxon>
        <taxon>Gammaproteobacteria</taxon>
        <taxon>Enterobacterales</taxon>
        <taxon>Enterobacteriaceae</taxon>
        <taxon>Kluyvera</taxon>
    </lineage>
</organism>
<name>A0A1B7JX08_9ENTR</name>
<evidence type="ECO:0000256" key="8">
    <source>
        <dbReference type="SAM" id="Phobius"/>
    </source>
</evidence>
<dbReference type="Proteomes" id="UP000078386">
    <property type="component" value="Unassembled WGS sequence"/>
</dbReference>
<feature type="domain" description="Major facilitator superfamily (MFS) profile" evidence="9">
    <location>
        <begin position="42"/>
        <end position="442"/>
    </location>
</feature>
<evidence type="ECO:0000256" key="6">
    <source>
        <dbReference type="ARBA" id="ARBA00038514"/>
    </source>
</evidence>
<evidence type="ECO:0000256" key="3">
    <source>
        <dbReference type="ARBA" id="ARBA00022692"/>
    </source>
</evidence>
<evidence type="ECO:0000256" key="4">
    <source>
        <dbReference type="ARBA" id="ARBA00022989"/>
    </source>
</evidence>
<feature type="transmembrane region" description="Helical" evidence="8">
    <location>
        <begin position="416"/>
        <end position="438"/>
    </location>
</feature>
<protein>
    <submittedName>
        <fullName evidence="10">Hexuronate transporter</fullName>
    </submittedName>
</protein>
<feature type="transmembrane region" description="Helical" evidence="8">
    <location>
        <begin position="350"/>
        <end position="372"/>
    </location>
</feature>
<evidence type="ECO:0000313" key="10">
    <source>
        <dbReference type="EMBL" id="OAT52422.1"/>
    </source>
</evidence>
<dbReference type="InterPro" id="IPR036259">
    <property type="entry name" value="MFS_trans_sf"/>
</dbReference>
<feature type="transmembrane region" description="Helical" evidence="8">
    <location>
        <begin position="165"/>
        <end position="188"/>
    </location>
</feature>
<keyword evidence="3 8" id="KW-0812">Transmembrane</keyword>
<keyword evidence="2" id="KW-1003">Cell membrane</keyword>
<evidence type="ECO:0000256" key="7">
    <source>
        <dbReference type="SAM" id="MobiDB-lite"/>
    </source>
</evidence>
<dbReference type="SUPFAM" id="SSF103473">
    <property type="entry name" value="MFS general substrate transporter"/>
    <property type="match status" value="1"/>
</dbReference>
<dbReference type="PIRSF" id="PIRSF002808">
    <property type="entry name" value="Hexose_phosphate_transp"/>
    <property type="match status" value="1"/>
</dbReference>
<evidence type="ECO:0000256" key="2">
    <source>
        <dbReference type="ARBA" id="ARBA00022475"/>
    </source>
</evidence>
<evidence type="ECO:0000256" key="5">
    <source>
        <dbReference type="ARBA" id="ARBA00023136"/>
    </source>
</evidence>
<feature type="transmembrane region" description="Helical" evidence="8">
    <location>
        <begin position="296"/>
        <end position="314"/>
    </location>
</feature>
<comment type="subcellular location">
    <subcellularLocation>
        <location evidence="1">Membrane</location>
        <topology evidence="1">Multi-pass membrane protein</topology>
    </subcellularLocation>
</comment>
<dbReference type="AlphaFoldDB" id="A0A1B7JX08"/>
<sequence>MDTQIDKPSAPAGQTSGDVNPNTLHNPAREVAKPKSNYRWVVCSMLVFATTVNYMDRQILGLLAPMLQKDIGWTQMEYSWLVNAFTVAYGVGTLVCGRIIDKLGTKISYAVAMVVWSAAAMAHAVVGSVAGFALVRVLLGLGESANFPAAMKVIAEWHPKKERTLATGILGVAVNIGVVISPALIPLIAVHYGWHGAFLILGAVGFLWLIPWFIAFGPVRAKASAEEQAWIAQDKEEAVSVSAIKWTRLLGYRQLWAVALGKMLTDPIWWFFLFWLPKWLNESRGINMEGLGLPLIVIYLFAIVGSLGAGWLPGKLMSKGFSTARARKITMLICACLVLPIFAATQVENLWAAVALVGLAAAAHQGWSANILTSVSDLFPSAAVGSVVGIGSTFGMIGSVIFSTVIGAVLEASGNYWALFAISSVAYLLAWAVMYLLLVPKMERAKFE</sequence>
<dbReference type="InterPro" id="IPR000849">
    <property type="entry name" value="Sugar_P_transporter"/>
</dbReference>
<evidence type="ECO:0000259" key="9">
    <source>
        <dbReference type="PROSITE" id="PS50850"/>
    </source>
</evidence>
<evidence type="ECO:0000256" key="1">
    <source>
        <dbReference type="ARBA" id="ARBA00004141"/>
    </source>
</evidence>
<keyword evidence="11" id="KW-1185">Reference proteome</keyword>
<feature type="compositionally biased region" description="Polar residues" evidence="7">
    <location>
        <begin position="12"/>
        <end position="25"/>
    </location>
</feature>
<feature type="region of interest" description="Disordered" evidence="7">
    <location>
        <begin position="1"/>
        <end position="26"/>
    </location>
</feature>
<feature type="transmembrane region" description="Helical" evidence="8">
    <location>
        <begin position="194"/>
        <end position="214"/>
    </location>
</feature>
<dbReference type="GO" id="GO:0016020">
    <property type="term" value="C:membrane"/>
    <property type="evidence" value="ECO:0007669"/>
    <property type="project" value="UniProtKB-SubCell"/>
</dbReference>
<dbReference type="PROSITE" id="PS50850">
    <property type="entry name" value="MFS"/>
    <property type="match status" value="1"/>
</dbReference>
<feature type="transmembrane region" description="Helical" evidence="8">
    <location>
        <begin position="384"/>
        <end position="410"/>
    </location>
</feature>
<evidence type="ECO:0000313" key="11">
    <source>
        <dbReference type="Proteomes" id="UP000078386"/>
    </source>
</evidence>
<dbReference type="EMBL" id="LXEU01000049">
    <property type="protein sequence ID" value="OAT52422.1"/>
    <property type="molecule type" value="Genomic_DNA"/>
</dbReference>
<dbReference type="PANTHER" id="PTHR11662:SF285">
    <property type="entry name" value="HEXURONATE TRANSPORTER"/>
    <property type="match status" value="1"/>
</dbReference>
<dbReference type="GO" id="GO:0015134">
    <property type="term" value="F:hexuronate transmembrane transporter activity"/>
    <property type="evidence" value="ECO:0007669"/>
    <property type="project" value="TreeGrafter"/>
</dbReference>
<reference evidence="10 11" key="1">
    <citation type="submission" date="2016-04" db="EMBL/GenBank/DDBJ databases">
        <title>ATOL: Assembling a taxonomically balanced genome-scale reconstruction of the evolutionary history of the Enterobacteriaceae.</title>
        <authorList>
            <person name="Plunkett G.III."/>
            <person name="Neeno-Eckwall E.C."/>
            <person name="Glasner J.D."/>
            <person name="Perna N.T."/>
        </authorList>
    </citation>
    <scope>NUCLEOTIDE SEQUENCE [LARGE SCALE GENOMIC DNA]</scope>
    <source>
        <strain evidence="10 11">ATCC 51603</strain>
    </source>
</reference>
<dbReference type="PATRIC" id="fig|1354264.4.peg.2484"/>
<dbReference type="RefSeq" id="WP_083965154.1">
    <property type="nucleotide sequence ID" value="NZ_LXEU01000049.1"/>
</dbReference>
<proteinExistence type="inferred from homology"/>
<dbReference type="CDD" id="cd17319">
    <property type="entry name" value="MFS_ExuT_GudP_like"/>
    <property type="match status" value="1"/>
</dbReference>
<feature type="transmembrane region" description="Helical" evidence="8">
    <location>
        <begin position="326"/>
        <end position="344"/>
    </location>
</feature>
<dbReference type="InterPro" id="IPR050382">
    <property type="entry name" value="MFS_Na/Anion_cotransporter"/>
</dbReference>
<dbReference type="InterPro" id="IPR020846">
    <property type="entry name" value="MFS_dom"/>
</dbReference>
<keyword evidence="5 8" id="KW-0472">Membrane</keyword>
<feature type="transmembrane region" description="Helical" evidence="8">
    <location>
        <begin position="255"/>
        <end position="276"/>
    </location>
</feature>
<comment type="similarity">
    <text evidence="6">Belongs to the major facilitator superfamily. Phthalate permease family.</text>
</comment>